<comment type="caution">
    <text evidence="2">The sequence shown here is derived from an EMBL/GenBank/DDBJ whole genome shotgun (WGS) entry which is preliminary data.</text>
</comment>
<dbReference type="InterPro" id="IPR000953">
    <property type="entry name" value="Chromo/chromo_shadow_dom"/>
</dbReference>
<keyword evidence="3" id="KW-1185">Reference proteome</keyword>
<dbReference type="OrthoDB" id="6508433at2759"/>
<dbReference type="InterPro" id="IPR023780">
    <property type="entry name" value="Chromo_domain"/>
</dbReference>
<dbReference type="Pfam" id="PF00385">
    <property type="entry name" value="Chromo"/>
    <property type="match status" value="1"/>
</dbReference>
<dbReference type="AlphaFoldDB" id="A0A443RTS6"/>
<sequence length="176" mass="20869">MFKYFTSKGTRKYIDILQNLINAYNETKHRVIKMKPINVSHTNTKDVFKNIYGVASRRELFTRNKLLPAGTTVRKQYKLKPFDKGYYPNLSDAVFTVTKGQNKQLKPTYKIKTEKGEPVKKTFYPEEIQKIKSDLFRIEKIINRKKINGKLHYFVKFLNHSDEYNEWIPANDVIKL</sequence>
<gene>
    <name evidence="2" type="ORF">B4U80_01798</name>
</gene>
<dbReference type="EMBL" id="NCKV01034601">
    <property type="protein sequence ID" value="RWS18771.1"/>
    <property type="molecule type" value="Genomic_DNA"/>
</dbReference>
<dbReference type="PROSITE" id="PS50013">
    <property type="entry name" value="CHROMO_2"/>
    <property type="match status" value="1"/>
</dbReference>
<evidence type="ECO:0000313" key="2">
    <source>
        <dbReference type="EMBL" id="RWS18771.1"/>
    </source>
</evidence>
<dbReference type="CDD" id="cd00024">
    <property type="entry name" value="CD_CSD"/>
    <property type="match status" value="1"/>
</dbReference>
<dbReference type="VEuPathDB" id="VectorBase:LDEU013269"/>
<evidence type="ECO:0000313" key="3">
    <source>
        <dbReference type="Proteomes" id="UP000288716"/>
    </source>
</evidence>
<dbReference type="PANTHER" id="PTHR46585">
    <property type="entry name" value="INTEGRASE CORE DOMAIN CONTAINING PROTEIN"/>
    <property type="match status" value="1"/>
</dbReference>
<dbReference type="GO" id="GO:0005694">
    <property type="term" value="C:chromosome"/>
    <property type="evidence" value="ECO:0007669"/>
    <property type="project" value="UniProtKB-ARBA"/>
</dbReference>
<reference evidence="2 3" key="1">
    <citation type="journal article" date="2018" name="Gigascience">
        <title>Genomes of trombidid mites reveal novel predicted allergens and laterally-transferred genes associated with secondary metabolism.</title>
        <authorList>
            <person name="Dong X."/>
            <person name="Chaisiri K."/>
            <person name="Xia D."/>
            <person name="Armstrong S.D."/>
            <person name="Fang Y."/>
            <person name="Donnelly M.J."/>
            <person name="Kadowaki T."/>
            <person name="McGarry J.W."/>
            <person name="Darby A.C."/>
            <person name="Makepeace B.L."/>
        </authorList>
    </citation>
    <scope>NUCLEOTIDE SEQUENCE [LARGE SCALE GENOMIC DNA]</scope>
    <source>
        <strain evidence="2">UoL-UT</strain>
    </source>
</reference>
<evidence type="ECO:0000259" key="1">
    <source>
        <dbReference type="PROSITE" id="PS50013"/>
    </source>
</evidence>
<feature type="domain" description="Chromo" evidence="1">
    <location>
        <begin position="136"/>
        <end position="176"/>
    </location>
</feature>
<dbReference type="PANTHER" id="PTHR46585:SF1">
    <property type="entry name" value="CHROMO DOMAIN-CONTAINING PROTEIN"/>
    <property type="match status" value="1"/>
</dbReference>
<name>A0A443RTS6_9ACAR</name>
<protein>
    <recommendedName>
        <fullName evidence="1">Chromo domain-containing protein</fullName>
    </recommendedName>
</protein>
<dbReference type="Proteomes" id="UP000288716">
    <property type="component" value="Unassembled WGS sequence"/>
</dbReference>
<dbReference type="STRING" id="299467.A0A443RTS6"/>
<proteinExistence type="predicted"/>
<dbReference type="InterPro" id="IPR016197">
    <property type="entry name" value="Chromo-like_dom_sf"/>
</dbReference>
<accession>A0A443RTS6</accession>
<dbReference type="Gene3D" id="2.40.50.40">
    <property type="match status" value="1"/>
</dbReference>
<organism evidence="2 3">
    <name type="scientific">Leptotrombidium deliense</name>
    <dbReference type="NCBI Taxonomy" id="299467"/>
    <lineage>
        <taxon>Eukaryota</taxon>
        <taxon>Metazoa</taxon>
        <taxon>Ecdysozoa</taxon>
        <taxon>Arthropoda</taxon>
        <taxon>Chelicerata</taxon>
        <taxon>Arachnida</taxon>
        <taxon>Acari</taxon>
        <taxon>Acariformes</taxon>
        <taxon>Trombidiformes</taxon>
        <taxon>Prostigmata</taxon>
        <taxon>Anystina</taxon>
        <taxon>Parasitengona</taxon>
        <taxon>Trombiculoidea</taxon>
        <taxon>Trombiculidae</taxon>
        <taxon>Leptotrombidium</taxon>
    </lineage>
</organism>
<dbReference type="SUPFAM" id="SSF54160">
    <property type="entry name" value="Chromo domain-like"/>
    <property type="match status" value="1"/>
</dbReference>